<dbReference type="InterPro" id="IPR001848">
    <property type="entry name" value="Ribosomal_uS10"/>
</dbReference>
<dbReference type="GO" id="GO:0015935">
    <property type="term" value="C:small ribosomal subunit"/>
    <property type="evidence" value="ECO:0007669"/>
    <property type="project" value="InterPro"/>
</dbReference>
<protein>
    <recommendedName>
        <fullName evidence="7">Small ribosomal subunit protein uS10</fullName>
    </recommendedName>
    <alternativeName>
        <fullName evidence="8">40S ribosomal protein S20</fullName>
    </alternativeName>
</protein>
<dbReference type="SMART" id="SM01403">
    <property type="entry name" value="Ribosomal_S10"/>
    <property type="match status" value="1"/>
</dbReference>
<comment type="subcellular location">
    <subcellularLocation>
        <location evidence="1">Cytoplasm</location>
    </subcellularLocation>
</comment>
<feature type="domain" description="Small ribosomal subunit protein uS10" evidence="10">
    <location>
        <begin position="86"/>
        <end position="180"/>
    </location>
</feature>
<evidence type="ECO:0000256" key="4">
    <source>
        <dbReference type="ARBA" id="ARBA00022490"/>
    </source>
</evidence>
<evidence type="ECO:0000256" key="8">
    <source>
        <dbReference type="ARBA" id="ARBA00035450"/>
    </source>
</evidence>
<comment type="similarity">
    <text evidence="2">Belongs to the universal ribosomal protein uS10 family.</text>
</comment>
<evidence type="ECO:0000256" key="1">
    <source>
        <dbReference type="ARBA" id="ARBA00004496"/>
    </source>
</evidence>
<dbReference type="FunFam" id="3.30.70.600:FF:000011">
    <property type="entry name" value="Uncharacterized protein"/>
    <property type="match status" value="1"/>
</dbReference>
<organism evidence="11 12">
    <name type="scientific">Oryzias javanicus</name>
    <name type="common">Javanese ricefish</name>
    <name type="synonym">Aplocheilus javanicus</name>
    <dbReference type="NCBI Taxonomy" id="123683"/>
    <lineage>
        <taxon>Eukaryota</taxon>
        <taxon>Metazoa</taxon>
        <taxon>Chordata</taxon>
        <taxon>Craniata</taxon>
        <taxon>Vertebrata</taxon>
        <taxon>Euteleostomi</taxon>
        <taxon>Actinopterygii</taxon>
        <taxon>Neopterygii</taxon>
        <taxon>Teleostei</taxon>
        <taxon>Neoteleostei</taxon>
        <taxon>Acanthomorphata</taxon>
        <taxon>Ovalentaria</taxon>
        <taxon>Atherinomorphae</taxon>
        <taxon>Beloniformes</taxon>
        <taxon>Adrianichthyidae</taxon>
        <taxon>Oryziinae</taxon>
        <taxon>Oryzias</taxon>
    </lineage>
</organism>
<dbReference type="HAMAP" id="MF_00508">
    <property type="entry name" value="Ribosomal_uS10"/>
    <property type="match status" value="1"/>
</dbReference>
<dbReference type="PANTHER" id="PTHR11700">
    <property type="entry name" value="30S RIBOSOMAL PROTEIN S10 FAMILY MEMBER"/>
    <property type="match status" value="1"/>
</dbReference>
<reference evidence="11 12" key="2">
    <citation type="submission" date="2019-01" db="EMBL/GenBank/DDBJ databases">
        <title>A chromosome length genome reference of the Java medaka (oryzias javanicus).</title>
        <authorList>
            <person name="Herpin A."/>
            <person name="Takehana Y."/>
            <person name="Naruse K."/>
            <person name="Ansai S."/>
            <person name="Kawaguchi M."/>
        </authorList>
    </citation>
    <scope>NUCLEOTIDE SEQUENCE [LARGE SCALE GENOMIC DNA]</scope>
    <source>
        <strain evidence="11">RS831</strain>
        <tissue evidence="11">Whole body</tissue>
    </source>
</reference>
<evidence type="ECO:0000256" key="6">
    <source>
        <dbReference type="ARBA" id="ARBA00023274"/>
    </source>
</evidence>
<dbReference type="GO" id="GO:0003735">
    <property type="term" value="F:structural constituent of ribosome"/>
    <property type="evidence" value="ECO:0007669"/>
    <property type="project" value="InterPro"/>
</dbReference>
<evidence type="ECO:0000256" key="3">
    <source>
        <dbReference type="ARBA" id="ARBA00011542"/>
    </source>
</evidence>
<evidence type="ECO:0000313" key="11">
    <source>
        <dbReference type="EMBL" id="RVE59004.1"/>
    </source>
</evidence>
<dbReference type="AlphaFoldDB" id="A0A3S2M2W1"/>
<gene>
    <name evidence="11" type="ORF">OJAV_G00199750</name>
</gene>
<reference evidence="11 12" key="1">
    <citation type="submission" date="2018-11" db="EMBL/GenBank/DDBJ databases">
        <authorList>
            <person name="Lopez-Roques C."/>
            <person name="Donnadieu C."/>
            <person name="Bouchez O."/>
            <person name="Klopp C."/>
            <person name="Cabau C."/>
            <person name="Zahm M."/>
        </authorList>
    </citation>
    <scope>NUCLEOTIDE SEQUENCE [LARGE SCALE GENOMIC DNA]</scope>
    <source>
        <strain evidence="11">RS831</strain>
        <tissue evidence="11">Whole body</tissue>
    </source>
</reference>
<comment type="function">
    <text evidence="9">Component of the small ribosomal subunit. The ribosome is a large ribonucleoprotein complex responsible for the synthesis of proteins in the cell.</text>
</comment>
<comment type="subunit">
    <text evidence="3">Component of the 40S small ribosomal subunit.</text>
</comment>
<accession>A0A3S2M2W1</accession>
<dbReference type="EMBL" id="CM012456">
    <property type="protein sequence ID" value="RVE59004.1"/>
    <property type="molecule type" value="Genomic_DNA"/>
</dbReference>
<evidence type="ECO:0000256" key="2">
    <source>
        <dbReference type="ARBA" id="ARBA00007102"/>
    </source>
</evidence>
<keyword evidence="5" id="KW-0689">Ribosomal protein</keyword>
<proteinExistence type="inferred from homology"/>
<dbReference type="InterPro" id="IPR036838">
    <property type="entry name" value="Ribosomal_uS10_dom_sf"/>
</dbReference>
<dbReference type="InterPro" id="IPR018268">
    <property type="entry name" value="Ribosomal_uS10_CS"/>
</dbReference>
<dbReference type="InterPro" id="IPR005729">
    <property type="entry name" value="Ribosomal_uS10_euk/arc"/>
</dbReference>
<dbReference type="PROSITE" id="PS00361">
    <property type="entry name" value="RIBOSOMAL_S10"/>
    <property type="match status" value="1"/>
</dbReference>
<evidence type="ECO:0000313" key="12">
    <source>
        <dbReference type="Proteomes" id="UP000283210"/>
    </source>
</evidence>
<dbReference type="GO" id="GO:0005829">
    <property type="term" value="C:cytosol"/>
    <property type="evidence" value="ECO:0007669"/>
    <property type="project" value="UniProtKB-ARBA"/>
</dbReference>
<dbReference type="Pfam" id="PF00338">
    <property type="entry name" value="Ribosomal_S10"/>
    <property type="match status" value="1"/>
</dbReference>
<dbReference type="Proteomes" id="UP000283210">
    <property type="component" value="Chromosome 20"/>
</dbReference>
<dbReference type="PRINTS" id="PR00971">
    <property type="entry name" value="RIBOSOMALS10"/>
</dbReference>
<evidence type="ECO:0000256" key="9">
    <source>
        <dbReference type="ARBA" id="ARBA00045746"/>
    </source>
</evidence>
<sequence length="184" mass="20736">MGSSIKLQTTKKKKEQQWPGCRVHLTETGSKSFFSFEANHVVGVCSWLTAVRLNFFRISRSGIHKMAFKDTGKAPVEPEVAIHRIRITLTSRNVKSLEKVCADLIRGAKEKNLKVKGPVRMPTKTLRITTRKTPCGEGSKTWDRFQMRIHKRLIDLHSPSEIVKQITSISIEPGVEVEVTIADA</sequence>
<keyword evidence="4" id="KW-0963">Cytoplasm</keyword>
<evidence type="ECO:0000256" key="7">
    <source>
        <dbReference type="ARBA" id="ARBA00035162"/>
    </source>
</evidence>
<dbReference type="GO" id="GO:0006412">
    <property type="term" value="P:translation"/>
    <property type="evidence" value="ECO:0007669"/>
    <property type="project" value="InterPro"/>
</dbReference>
<dbReference type="SUPFAM" id="SSF54999">
    <property type="entry name" value="Ribosomal protein S10"/>
    <property type="match status" value="1"/>
</dbReference>
<dbReference type="Gene3D" id="3.30.70.600">
    <property type="entry name" value="Ribosomal protein S10 domain"/>
    <property type="match status" value="1"/>
</dbReference>
<dbReference type="GO" id="GO:0003723">
    <property type="term" value="F:RNA binding"/>
    <property type="evidence" value="ECO:0007669"/>
    <property type="project" value="InterPro"/>
</dbReference>
<evidence type="ECO:0000256" key="5">
    <source>
        <dbReference type="ARBA" id="ARBA00022980"/>
    </source>
</evidence>
<name>A0A3S2M2W1_ORYJA</name>
<dbReference type="NCBIfam" id="TIGR01046">
    <property type="entry name" value="uS10_euk_arch"/>
    <property type="match status" value="1"/>
</dbReference>
<dbReference type="OrthoDB" id="10248551at2759"/>
<evidence type="ECO:0000259" key="10">
    <source>
        <dbReference type="SMART" id="SM01403"/>
    </source>
</evidence>
<dbReference type="InterPro" id="IPR027486">
    <property type="entry name" value="Ribosomal_uS10_dom"/>
</dbReference>
<keyword evidence="12" id="KW-1185">Reference proteome</keyword>
<keyword evidence="6" id="KW-0687">Ribonucleoprotein</keyword>